<evidence type="ECO:0000313" key="3">
    <source>
        <dbReference type="Proteomes" id="UP000253940"/>
    </source>
</evidence>
<dbReference type="RefSeq" id="WP_114899693.1">
    <property type="nucleotide sequence ID" value="NZ_CP031222.1"/>
</dbReference>
<protein>
    <recommendedName>
        <fullName evidence="1">STAS domain-containing protein</fullName>
    </recommendedName>
</protein>
<dbReference type="SUPFAM" id="SSF52091">
    <property type="entry name" value="SpoIIaa-like"/>
    <property type="match status" value="1"/>
</dbReference>
<sequence>MSNTQIAPESVDRTPASVTFAGDTLIIDGSVHFGNANSIYEQGVSALKGLKTEMITFDLAGLSQSHTVLLAVIVQWIRRLNAGQRLHLVNVPAKMQSIIQTSRLQEIL</sequence>
<reference evidence="2 3" key="1">
    <citation type="submission" date="2018-07" db="EMBL/GenBank/DDBJ databases">
        <title>Genome sequencing of Moraxellaceae gen. HYN0046.</title>
        <authorList>
            <person name="Kim M."/>
            <person name="Yi H."/>
        </authorList>
    </citation>
    <scope>NUCLEOTIDE SEQUENCE [LARGE SCALE GENOMIC DNA]</scope>
    <source>
        <strain evidence="2 3">HYN0046</strain>
    </source>
</reference>
<name>A0A345P8H6_9GAMM</name>
<gene>
    <name evidence="2" type="ORF">HYN46_12535</name>
</gene>
<dbReference type="Proteomes" id="UP000253940">
    <property type="component" value="Chromosome"/>
</dbReference>
<dbReference type="InterPro" id="IPR036513">
    <property type="entry name" value="STAS_dom_sf"/>
</dbReference>
<dbReference type="OrthoDB" id="6706370at2"/>
<organism evidence="2 3">
    <name type="scientific">Aquirhabdus parva</name>
    <dbReference type="NCBI Taxonomy" id="2283318"/>
    <lineage>
        <taxon>Bacteria</taxon>
        <taxon>Pseudomonadati</taxon>
        <taxon>Pseudomonadota</taxon>
        <taxon>Gammaproteobacteria</taxon>
        <taxon>Moraxellales</taxon>
        <taxon>Moraxellaceae</taxon>
        <taxon>Aquirhabdus</taxon>
    </lineage>
</organism>
<dbReference type="InterPro" id="IPR002645">
    <property type="entry name" value="STAS_dom"/>
</dbReference>
<accession>A0A345P8H6</accession>
<dbReference type="EMBL" id="CP031222">
    <property type="protein sequence ID" value="AXI03585.1"/>
    <property type="molecule type" value="Genomic_DNA"/>
</dbReference>
<proteinExistence type="predicted"/>
<dbReference type="AlphaFoldDB" id="A0A345P8H6"/>
<feature type="domain" description="STAS" evidence="1">
    <location>
        <begin position="25"/>
        <end position="108"/>
    </location>
</feature>
<dbReference type="Gene3D" id="3.30.750.24">
    <property type="entry name" value="STAS domain"/>
    <property type="match status" value="1"/>
</dbReference>
<dbReference type="PROSITE" id="PS50801">
    <property type="entry name" value="STAS"/>
    <property type="match status" value="1"/>
</dbReference>
<dbReference type="KEGG" id="mbah:HYN46_12535"/>
<evidence type="ECO:0000313" key="2">
    <source>
        <dbReference type="EMBL" id="AXI03585.1"/>
    </source>
</evidence>
<keyword evidence="3" id="KW-1185">Reference proteome</keyword>
<evidence type="ECO:0000259" key="1">
    <source>
        <dbReference type="PROSITE" id="PS50801"/>
    </source>
</evidence>
<dbReference type="Pfam" id="PF01740">
    <property type="entry name" value="STAS"/>
    <property type="match status" value="1"/>
</dbReference>